<protein>
    <submittedName>
        <fullName evidence="1">Uncharacterized protein</fullName>
    </submittedName>
</protein>
<dbReference type="AlphaFoldDB" id="X1CUG4"/>
<proteinExistence type="predicted"/>
<organism evidence="1">
    <name type="scientific">marine sediment metagenome</name>
    <dbReference type="NCBI Taxonomy" id="412755"/>
    <lineage>
        <taxon>unclassified sequences</taxon>
        <taxon>metagenomes</taxon>
        <taxon>ecological metagenomes</taxon>
    </lineage>
</organism>
<accession>X1CUG4</accession>
<sequence length="124" mass="14107">MDRKSLLKVVVIGVFALGLAIGVSSAEIEATTEKGTTKVTEYGKGYRFDKNGWIYVHIEGEPYERGFQHGYLVASELDEILESLKYLTYWNTGKRWDFFVDAGEKLFVPRIDEEFLGEMKGIAE</sequence>
<dbReference type="EMBL" id="BART01037898">
    <property type="protein sequence ID" value="GAH12131.1"/>
    <property type="molecule type" value="Genomic_DNA"/>
</dbReference>
<feature type="non-terminal residue" evidence="1">
    <location>
        <position position="124"/>
    </location>
</feature>
<evidence type="ECO:0000313" key="1">
    <source>
        <dbReference type="EMBL" id="GAH12131.1"/>
    </source>
</evidence>
<name>X1CUG4_9ZZZZ</name>
<gene>
    <name evidence="1" type="ORF">S01H4_63161</name>
</gene>
<comment type="caution">
    <text evidence="1">The sequence shown here is derived from an EMBL/GenBank/DDBJ whole genome shotgun (WGS) entry which is preliminary data.</text>
</comment>
<reference evidence="1" key="1">
    <citation type="journal article" date="2014" name="Front. Microbiol.">
        <title>High frequency of phylogenetically diverse reductive dehalogenase-homologous genes in deep subseafloor sedimentary metagenomes.</title>
        <authorList>
            <person name="Kawai M."/>
            <person name="Futagami T."/>
            <person name="Toyoda A."/>
            <person name="Takaki Y."/>
            <person name="Nishi S."/>
            <person name="Hori S."/>
            <person name="Arai W."/>
            <person name="Tsubouchi T."/>
            <person name="Morono Y."/>
            <person name="Uchiyama I."/>
            <person name="Ito T."/>
            <person name="Fujiyama A."/>
            <person name="Inagaki F."/>
            <person name="Takami H."/>
        </authorList>
    </citation>
    <scope>NUCLEOTIDE SEQUENCE</scope>
    <source>
        <strain evidence="1">Expedition CK06-06</strain>
    </source>
</reference>